<sequence length="866" mass="96145">MENIRSSSLLPTIKCSNCAADIQISFITDHVCSGNGYLTPTEYTPISNMMSNEILLGTTFLQTGPQTPSSILSSPTSPGRLPFSNKAKCHSSSLSESLTPPESLSPSEDPMISGFPTPRDILVRLKSVEENQRARSKFQMITSSNHESNQIDTVVYSKSIDNSGFFSKVEKIAPGPFDITGKRDLFNNIEYDDCRKTSVGNLNDKKIGKASHDNADILSPSSRGHFYKNSGGSISSKSNYTILPKVPRKNGYDGFGPPNSDNNGASQLRSSSESQNFSLNNQSSPQLSLNSDLELELKIKSLVDVAVSKVETPDFSQSIFDPVSILPQGFNGRKKDYLSRISLLDINDGLLSSPQYNEFNRLLPKTLQENIDALPPLPPQKNLEKSPLVLPKIKLDELPPLPPLSPLPPKENNNRPPPLPPKENNNRLPSSLPQKISNKSPLLLPKIKLDKLPPIPPLSPLPPKENNIKLPPSLPQKNLKKPSLLPKIKTDKLPPLPRLRTPLSKENTDELPPLPQQNNPDNLPLQLLQNKLVPLPSKESYNEFSSTPSHQNLENKTQFLSLERSNKSDDFKENPIFSLSKPNSPLKHNRKRSDVSQLENLMADIESSMSNLDLNEHPSTRSSPYFLTHISIPTTYKSINGSNNSPQISNVLCSPLTPKGIPQLPNFVENSSNKPNFSEQNTLPVYSIAVSPVDRVAQSGLPSNRSPRFQTRSTSDKPRLPKGMCKGCGEDIYGKSVLSADGRLTGRYHKECFVCKICREPFKTASCYVINDAPYCEAHYHKINGSNCSTCDKGIEGKYIETDRGQKHHPDCLRCSDCRCVLQNNYFEMSGLLYCERDAYQHAKQNPNIDGKGSQMERRSKWLVMI</sequence>
<keyword evidence="2" id="KW-0677">Repeat</keyword>
<dbReference type="OrthoDB" id="1112565at2759"/>
<gene>
    <name evidence="8" type="ORF">EPUL_006270</name>
</gene>
<feature type="region of interest" description="Disordered" evidence="6">
    <location>
        <begin position="699"/>
        <end position="718"/>
    </location>
</feature>
<evidence type="ECO:0000313" key="9">
    <source>
        <dbReference type="Proteomes" id="UP000237438"/>
    </source>
</evidence>
<keyword evidence="4 5" id="KW-0440">LIM domain</keyword>
<name>A0A2S4PNE2_9PEZI</name>
<reference evidence="8 9" key="1">
    <citation type="submission" date="2017-10" db="EMBL/GenBank/DDBJ databases">
        <title>Development of genomic resources for the powdery mildew, Erysiphe pulchra.</title>
        <authorList>
            <person name="Wadl P.A."/>
            <person name="Mack B.M."/>
            <person name="Moore G."/>
            <person name="Beltz S.B."/>
        </authorList>
    </citation>
    <scope>NUCLEOTIDE SEQUENCE [LARGE SCALE GENOMIC DNA]</scope>
    <source>
        <strain evidence="8">Cflorida</strain>
    </source>
</reference>
<dbReference type="Gene3D" id="2.10.110.10">
    <property type="entry name" value="Cysteine Rich Protein"/>
    <property type="match status" value="2"/>
</dbReference>
<proteinExistence type="predicted"/>
<feature type="domain" description="LIM zinc-binding" evidence="7">
    <location>
        <begin position="787"/>
        <end position="845"/>
    </location>
</feature>
<dbReference type="PROSITE" id="PS50023">
    <property type="entry name" value="LIM_DOMAIN_2"/>
    <property type="match status" value="2"/>
</dbReference>
<dbReference type="GO" id="GO:0046872">
    <property type="term" value="F:metal ion binding"/>
    <property type="evidence" value="ECO:0007669"/>
    <property type="project" value="UniProtKB-KW"/>
</dbReference>
<dbReference type="GO" id="GO:0001725">
    <property type="term" value="C:stress fiber"/>
    <property type="evidence" value="ECO:0007669"/>
    <property type="project" value="TreeGrafter"/>
</dbReference>
<keyword evidence="1 5" id="KW-0479">Metal-binding</keyword>
<evidence type="ECO:0000256" key="3">
    <source>
        <dbReference type="ARBA" id="ARBA00022833"/>
    </source>
</evidence>
<feature type="region of interest" description="Disordered" evidence="6">
    <location>
        <begin position="454"/>
        <end position="522"/>
    </location>
</feature>
<dbReference type="STRING" id="225359.A0A2S4PNE2"/>
<evidence type="ECO:0000256" key="1">
    <source>
        <dbReference type="ARBA" id="ARBA00022723"/>
    </source>
</evidence>
<feature type="region of interest" description="Disordered" evidence="6">
    <location>
        <begin position="66"/>
        <end position="113"/>
    </location>
</feature>
<evidence type="ECO:0000256" key="6">
    <source>
        <dbReference type="SAM" id="MobiDB-lite"/>
    </source>
</evidence>
<dbReference type="PANTHER" id="PTHR24207">
    <property type="entry name" value="ZYX102 PROTEIN"/>
    <property type="match status" value="1"/>
</dbReference>
<evidence type="ECO:0000256" key="2">
    <source>
        <dbReference type="ARBA" id="ARBA00022737"/>
    </source>
</evidence>
<accession>A0A2S4PNE2</accession>
<feature type="region of interest" description="Disordered" evidence="6">
    <location>
        <begin position="567"/>
        <end position="594"/>
    </location>
</feature>
<keyword evidence="3 5" id="KW-0862">Zinc</keyword>
<dbReference type="PANTHER" id="PTHR24207:SF2">
    <property type="entry name" value="ZYX102 PROTEIN"/>
    <property type="match status" value="1"/>
</dbReference>
<dbReference type="SMART" id="SM00132">
    <property type="entry name" value="LIM"/>
    <property type="match status" value="2"/>
</dbReference>
<feature type="compositionally biased region" description="Polar residues" evidence="6">
    <location>
        <begin position="426"/>
        <end position="438"/>
    </location>
</feature>
<feature type="compositionally biased region" description="Pro residues" evidence="6">
    <location>
        <begin position="454"/>
        <end position="463"/>
    </location>
</feature>
<comment type="caution">
    <text evidence="8">The sequence shown here is derived from an EMBL/GenBank/DDBJ whole genome shotgun (WGS) entry which is preliminary data.</text>
</comment>
<dbReference type="PROSITE" id="PS00478">
    <property type="entry name" value="LIM_DOMAIN_1"/>
    <property type="match status" value="1"/>
</dbReference>
<dbReference type="SUPFAM" id="SSF57716">
    <property type="entry name" value="Glucocorticoid receptor-like (DNA-binding domain)"/>
    <property type="match status" value="1"/>
</dbReference>
<dbReference type="GO" id="GO:0098609">
    <property type="term" value="P:cell-cell adhesion"/>
    <property type="evidence" value="ECO:0007669"/>
    <property type="project" value="TreeGrafter"/>
</dbReference>
<feature type="region of interest" description="Disordered" evidence="6">
    <location>
        <begin position="247"/>
        <end position="285"/>
    </location>
</feature>
<dbReference type="Pfam" id="PF00412">
    <property type="entry name" value="LIM"/>
    <property type="match status" value="2"/>
</dbReference>
<protein>
    <recommendedName>
        <fullName evidence="7">LIM zinc-binding domain-containing protein</fullName>
    </recommendedName>
</protein>
<feature type="compositionally biased region" description="Pro residues" evidence="6">
    <location>
        <begin position="400"/>
        <end position="421"/>
    </location>
</feature>
<feature type="domain" description="LIM zinc-binding" evidence="7">
    <location>
        <begin position="723"/>
        <end position="786"/>
    </location>
</feature>
<dbReference type="InterPro" id="IPR001781">
    <property type="entry name" value="Znf_LIM"/>
</dbReference>
<evidence type="ECO:0000256" key="4">
    <source>
        <dbReference type="ARBA" id="ARBA00023038"/>
    </source>
</evidence>
<organism evidence="8 9">
    <name type="scientific">Erysiphe pulchra</name>
    <dbReference type="NCBI Taxonomy" id="225359"/>
    <lineage>
        <taxon>Eukaryota</taxon>
        <taxon>Fungi</taxon>
        <taxon>Dikarya</taxon>
        <taxon>Ascomycota</taxon>
        <taxon>Pezizomycotina</taxon>
        <taxon>Leotiomycetes</taxon>
        <taxon>Erysiphales</taxon>
        <taxon>Erysiphaceae</taxon>
        <taxon>Erysiphe</taxon>
    </lineage>
</organism>
<keyword evidence="9" id="KW-1185">Reference proteome</keyword>
<feature type="region of interest" description="Disordered" evidence="6">
    <location>
        <begin position="400"/>
        <end position="439"/>
    </location>
</feature>
<feature type="compositionally biased region" description="Low complexity" evidence="6">
    <location>
        <begin position="266"/>
        <end position="285"/>
    </location>
</feature>
<dbReference type="CDD" id="cd09397">
    <property type="entry name" value="LIM1_UF1"/>
    <property type="match status" value="1"/>
</dbReference>
<feature type="compositionally biased region" description="Low complexity" evidence="6">
    <location>
        <begin position="66"/>
        <end position="78"/>
    </location>
</feature>
<dbReference type="GO" id="GO:0030695">
    <property type="term" value="F:GTPase regulator activity"/>
    <property type="evidence" value="ECO:0007669"/>
    <property type="project" value="UniProtKB-ARBA"/>
</dbReference>
<evidence type="ECO:0000256" key="5">
    <source>
        <dbReference type="PROSITE-ProRule" id="PRU00125"/>
    </source>
</evidence>
<dbReference type="CDD" id="cd08368">
    <property type="entry name" value="LIM"/>
    <property type="match status" value="1"/>
</dbReference>
<dbReference type="EMBL" id="PEDP01001505">
    <property type="protein sequence ID" value="POS83550.1"/>
    <property type="molecule type" value="Genomic_DNA"/>
</dbReference>
<evidence type="ECO:0000259" key="7">
    <source>
        <dbReference type="PROSITE" id="PS50023"/>
    </source>
</evidence>
<dbReference type="AlphaFoldDB" id="A0A2S4PNE2"/>
<evidence type="ECO:0000313" key="8">
    <source>
        <dbReference type="EMBL" id="POS83550.1"/>
    </source>
</evidence>
<feature type="compositionally biased region" description="Polar residues" evidence="6">
    <location>
        <begin position="700"/>
        <end position="713"/>
    </location>
</feature>
<dbReference type="Proteomes" id="UP000237438">
    <property type="component" value="Unassembled WGS sequence"/>
</dbReference>
<feature type="compositionally biased region" description="Low complexity" evidence="6">
    <location>
        <begin position="91"/>
        <end position="108"/>
    </location>
</feature>